<dbReference type="PROSITE" id="PS50005">
    <property type="entry name" value="TPR"/>
    <property type="match status" value="1"/>
</dbReference>
<evidence type="ECO:0000256" key="1">
    <source>
        <dbReference type="PROSITE-ProRule" id="PRU00339"/>
    </source>
</evidence>
<dbReference type="SUPFAM" id="SSF81901">
    <property type="entry name" value="HCP-like"/>
    <property type="match status" value="1"/>
</dbReference>
<dbReference type="SMART" id="SM00028">
    <property type="entry name" value="TPR"/>
    <property type="match status" value="1"/>
</dbReference>
<dbReference type="Gene3D" id="1.25.40.10">
    <property type="entry name" value="Tetratricopeptide repeat domain"/>
    <property type="match status" value="1"/>
</dbReference>
<name>W7YFL4_9BACT</name>
<comment type="caution">
    <text evidence="2">The sequence shown here is derived from an EMBL/GenBank/DDBJ whole genome shotgun (WGS) entry which is preliminary data.</text>
</comment>
<dbReference type="STRING" id="869213.GCA_000517085_04418"/>
<proteinExistence type="predicted"/>
<accession>W7YFL4</accession>
<sequence length="468" mass="54623">MVSCDAMAQSEKSPFQKTLYDILSLDSIQTDSMLMTLDNRLEKAYLMHYKIFIKQMFDGQWPLDYDRQLELIVDSLEENESKDERAIAFLSEVYIQKGIMEFSVEHQRAAVFSFFKAYRFWRRSKSEYPQLTENIKLAGVFNLLMGNMPQPYRRMAGWIGFSGNDSIGFNALKTNYYANSHKEGSKQEALLYLAYAYLKFDPGEEKIKNLILDSSFEDLLPLTQFIVARCAFKIRKPVLNDAWLRNSERDDFLPLVYLRGKYKVLINDDSGAEDLVLFSRRNTSGQFQADAYRYHSWQLFLEGDTSGYLQLQNSIKDLNYYPTWEDKQARNESGLDVMPHSMLLRSRLLFDAGYYQAAIDSLLTVDFKSISEPGQQVEFQYRLGRCYHLLNQRTTAIFHYTEAIRLGENDTRYFAPYAAVFTAELHKDQNPVTARFFLEEAKRLNNGEYKDAVERKIQLLSEQLETPH</sequence>
<organism evidence="2 3">
    <name type="scientific">Saccharicrinis fermentans DSM 9555 = JCM 21142</name>
    <dbReference type="NCBI Taxonomy" id="869213"/>
    <lineage>
        <taxon>Bacteria</taxon>
        <taxon>Pseudomonadati</taxon>
        <taxon>Bacteroidota</taxon>
        <taxon>Bacteroidia</taxon>
        <taxon>Marinilabiliales</taxon>
        <taxon>Marinilabiliaceae</taxon>
        <taxon>Saccharicrinis</taxon>
    </lineage>
</organism>
<evidence type="ECO:0000313" key="2">
    <source>
        <dbReference type="EMBL" id="GAF01404.1"/>
    </source>
</evidence>
<protein>
    <recommendedName>
        <fullName evidence="4">Tetratricopeptide repeat protein</fullName>
    </recommendedName>
</protein>
<reference evidence="2 3" key="1">
    <citation type="journal article" date="2014" name="Genome Announc.">
        <title>Draft Genome Sequence of Cytophaga fermentans JCM 21142T, a Facultative Anaerobe Isolated from Marine Mud.</title>
        <authorList>
            <person name="Starns D."/>
            <person name="Oshima K."/>
            <person name="Suda W."/>
            <person name="Iino T."/>
            <person name="Yuki M."/>
            <person name="Inoue J."/>
            <person name="Kitamura K."/>
            <person name="Iida T."/>
            <person name="Darby A."/>
            <person name="Hattori M."/>
            <person name="Ohkuma M."/>
        </authorList>
    </citation>
    <scope>NUCLEOTIDE SEQUENCE [LARGE SCALE GENOMIC DNA]</scope>
    <source>
        <strain evidence="2 3">JCM 21142</strain>
    </source>
</reference>
<dbReference type="InterPro" id="IPR019734">
    <property type="entry name" value="TPR_rpt"/>
</dbReference>
<dbReference type="eggNOG" id="COG0457">
    <property type="taxonomic scope" value="Bacteria"/>
</dbReference>
<dbReference type="InterPro" id="IPR011990">
    <property type="entry name" value="TPR-like_helical_dom_sf"/>
</dbReference>
<keyword evidence="1" id="KW-0802">TPR repeat</keyword>
<evidence type="ECO:0000313" key="3">
    <source>
        <dbReference type="Proteomes" id="UP000019402"/>
    </source>
</evidence>
<keyword evidence="3" id="KW-1185">Reference proteome</keyword>
<dbReference type="EMBL" id="BAMD01000001">
    <property type="protein sequence ID" value="GAF01404.1"/>
    <property type="molecule type" value="Genomic_DNA"/>
</dbReference>
<evidence type="ECO:0008006" key="4">
    <source>
        <dbReference type="Google" id="ProtNLM"/>
    </source>
</evidence>
<dbReference type="AlphaFoldDB" id="W7YFL4"/>
<dbReference type="Proteomes" id="UP000019402">
    <property type="component" value="Unassembled WGS sequence"/>
</dbReference>
<gene>
    <name evidence="2" type="ORF">JCM21142_10</name>
</gene>
<feature type="repeat" description="TPR" evidence="1">
    <location>
        <begin position="377"/>
        <end position="410"/>
    </location>
</feature>